<protein>
    <submittedName>
        <fullName evidence="1">Uu.00g050340.m01.CDS01</fullName>
    </submittedName>
</protein>
<dbReference type="AlphaFoldDB" id="A0AAI8VSK2"/>
<dbReference type="Proteomes" id="UP001295740">
    <property type="component" value="Unassembled WGS sequence"/>
</dbReference>
<gene>
    <name evidence="1" type="ORF">KHLLAP_LOCUS10799</name>
</gene>
<sequence>MTRVDDLVLTGFTDATGDTTGDTDTADNFDRDRLSTGTLMKPLYLRGVHVYP</sequence>
<reference evidence="1" key="1">
    <citation type="submission" date="2023-10" db="EMBL/GenBank/DDBJ databases">
        <authorList>
            <person name="Hackl T."/>
        </authorList>
    </citation>
    <scope>NUCLEOTIDE SEQUENCE</scope>
</reference>
<proteinExistence type="predicted"/>
<comment type="caution">
    <text evidence="1">The sequence shown here is derived from an EMBL/GenBank/DDBJ whole genome shotgun (WGS) entry which is preliminary data.</text>
</comment>
<keyword evidence="2" id="KW-1185">Reference proteome</keyword>
<dbReference type="EMBL" id="CAUWAG010000014">
    <property type="protein sequence ID" value="CAJ2510331.1"/>
    <property type="molecule type" value="Genomic_DNA"/>
</dbReference>
<name>A0AAI8VSK2_9PEZI</name>
<evidence type="ECO:0000313" key="2">
    <source>
        <dbReference type="Proteomes" id="UP001295740"/>
    </source>
</evidence>
<evidence type="ECO:0000313" key="1">
    <source>
        <dbReference type="EMBL" id="CAJ2510331.1"/>
    </source>
</evidence>
<organism evidence="1 2">
    <name type="scientific">Anthostomella pinea</name>
    <dbReference type="NCBI Taxonomy" id="933095"/>
    <lineage>
        <taxon>Eukaryota</taxon>
        <taxon>Fungi</taxon>
        <taxon>Dikarya</taxon>
        <taxon>Ascomycota</taxon>
        <taxon>Pezizomycotina</taxon>
        <taxon>Sordariomycetes</taxon>
        <taxon>Xylariomycetidae</taxon>
        <taxon>Xylariales</taxon>
        <taxon>Xylariaceae</taxon>
        <taxon>Anthostomella</taxon>
    </lineage>
</organism>
<accession>A0AAI8VSK2</accession>